<dbReference type="Pfam" id="PF04059">
    <property type="entry name" value="RRM_2"/>
    <property type="match status" value="1"/>
</dbReference>
<dbReference type="InterPro" id="IPR012677">
    <property type="entry name" value="Nucleotide-bd_a/b_plait_sf"/>
</dbReference>
<evidence type="ECO:0000256" key="1">
    <source>
        <dbReference type="SAM" id="MobiDB-lite"/>
    </source>
</evidence>
<evidence type="ECO:0000313" key="4">
    <source>
        <dbReference type="Proteomes" id="UP001189429"/>
    </source>
</evidence>
<dbReference type="EMBL" id="CAUYUJ010015405">
    <property type="protein sequence ID" value="CAK0853576.1"/>
    <property type="molecule type" value="Genomic_DNA"/>
</dbReference>
<dbReference type="SUPFAM" id="SSF54928">
    <property type="entry name" value="RNA-binding domain, RBD"/>
    <property type="match status" value="1"/>
</dbReference>
<keyword evidence="4" id="KW-1185">Reference proteome</keyword>
<evidence type="ECO:0000313" key="3">
    <source>
        <dbReference type="EMBL" id="CAK0853576.1"/>
    </source>
</evidence>
<evidence type="ECO:0000259" key="2">
    <source>
        <dbReference type="Pfam" id="PF04059"/>
    </source>
</evidence>
<protein>
    <recommendedName>
        <fullName evidence="2">Mei2-like C-terminal RNA recognition motif domain-containing protein</fullName>
    </recommendedName>
</protein>
<feature type="region of interest" description="Disordered" evidence="1">
    <location>
        <begin position="452"/>
        <end position="476"/>
    </location>
</feature>
<sequence>MQAVVNLVQITSQFSEAEGSSPRLDLTVRKELDALAGWIDRCPKTLDEWGAAFQQARDGRDQNANASGDQWQTDATAGPARKMHRPTRLKANGLPAGSIFIDVPIGFVQRNPSIDLASHVDDDAPSAHGAEAEVIQALERAAQDLHRAFTQELGVNLSHDELIARRVLGRYWRARLMEKFSIGEIYTAGANPGLSFGDAIVGMSDAGLKRVIEQATSRHNWESWLRGNRCAKWALDSGHEQASAQVSDEKLPFVFCMHDLRELLIREGAAEGLPQSGAAPGAPNPPARVLRSALPYGLTRPGAPPVLVMFMLAQFILRLLVESVVLLRSVRRLTLKANAMKVFARLLPNLPPLPHAVVLDDFAMITMTVLLFGVRASRNSLDMVVLFTAMWAECRYVDRGQSLRDSRLERCRRAVRGLSAAMRLQESVQEPTVSLLARYTQRVGRVPVKPQPAEMVDAEPCDPHQKPSDTDSRNWPDTDSEYGDYTASITTCMVCNIPAECSVGELVQELDRYGFKGKFDFCYMPCDFVSGKSKGYAFVNFESCTAASCFQSTWHGSQRFPSRPCSRTLKVTPAHIQGRAANMAMVSQTMGSIRNPSFRRHPAAGPVPLGARRGAAAGPAAGAREDAAEAAAWHPPRGQQAPAVWPAVRGGCCPQCQAASAAGPRAAQHQRLAAERLATRPGAPRAWAPSGPAAGARRERRRCGPGGRQGTGDLAVAPARHGNGAPNKCDIK</sequence>
<feature type="domain" description="Mei2-like C-terminal RNA recognition motif" evidence="2">
    <location>
        <begin position="490"/>
        <end position="584"/>
    </location>
</feature>
<proteinExistence type="predicted"/>
<feature type="region of interest" description="Disordered" evidence="1">
    <location>
        <begin position="57"/>
        <end position="90"/>
    </location>
</feature>
<gene>
    <name evidence="3" type="ORF">PCOR1329_LOCUS44988</name>
</gene>
<comment type="caution">
    <text evidence="3">The sequence shown here is derived from an EMBL/GenBank/DDBJ whole genome shotgun (WGS) entry which is preliminary data.</text>
</comment>
<accession>A0ABN9U4V6</accession>
<dbReference type="InterPro" id="IPR035979">
    <property type="entry name" value="RBD_domain_sf"/>
</dbReference>
<name>A0ABN9U4V6_9DINO</name>
<feature type="compositionally biased region" description="Polar residues" evidence="1">
    <location>
        <begin position="62"/>
        <end position="75"/>
    </location>
</feature>
<dbReference type="Gene3D" id="3.30.70.330">
    <property type="match status" value="1"/>
</dbReference>
<feature type="compositionally biased region" description="Low complexity" evidence="1">
    <location>
        <begin position="680"/>
        <end position="695"/>
    </location>
</feature>
<feature type="region of interest" description="Disordered" evidence="1">
    <location>
        <begin position="678"/>
        <end position="732"/>
    </location>
</feature>
<reference evidence="3" key="1">
    <citation type="submission" date="2023-10" db="EMBL/GenBank/DDBJ databases">
        <authorList>
            <person name="Chen Y."/>
            <person name="Shah S."/>
            <person name="Dougan E. K."/>
            <person name="Thang M."/>
            <person name="Chan C."/>
        </authorList>
    </citation>
    <scope>NUCLEOTIDE SEQUENCE [LARGE SCALE GENOMIC DNA]</scope>
</reference>
<feature type="compositionally biased region" description="Basic and acidic residues" evidence="1">
    <location>
        <begin position="461"/>
        <end position="476"/>
    </location>
</feature>
<dbReference type="Proteomes" id="UP001189429">
    <property type="component" value="Unassembled WGS sequence"/>
</dbReference>
<dbReference type="InterPro" id="IPR007201">
    <property type="entry name" value="Mei2-like_Rrm_C"/>
</dbReference>
<organism evidence="3 4">
    <name type="scientific">Prorocentrum cordatum</name>
    <dbReference type="NCBI Taxonomy" id="2364126"/>
    <lineage>
        <taxon>Eukaryota</taxon>
        <taxon>Sar</taxon>
        <taxon>Alveolata</taxon>
        <taxon>Dinophyceae</taxon>
        <taxon>Prorocentrales</taxon>
        <taxon>Prorocentraceae</taxon>
        <taxon>Prorocentrum</taxon>
    </lineage>
</organism>